<proteinExistence type="predicted"/>
<dbReference type="SMART" id="SM00672">
    <property type="entry name" value="CAP10"/>
    <property type="match status" value="1"/>
</dbReference>
<protein>
    <recommendedName>
        <fullName evidence="2">Glycosyl transferase CAP10 domain-containing protein</fullName>
    </recommendedName>
</protein>
<evidence type="ECO:0000259" key="2">
    <source>
        <dbReference type="SMART" id="SM00672"/>
    </source>
</evidence>
<name>A0A9P7NBG9_9HYPO</name>
<feature type="domain" description="Glycosyl transferase CAP10" evidence="2">
    <location>
        <begin position="247"/>
        <end position="537"/>
    </location>
</feature>
<reference evidence="3" key="1">
    <citation type="journal article" date="2020" name="bioRxiv">
        <title>Whole genome comparisons of ergot fungi reveals the divergence and evolution of species within the genus Claviceps are the result of varying mechanisms driving genome evolution and host range expansion.</title>
        <authorList>
            <person name="Wyka S.A."/>
            <person name="Mondo S.J."/>
            <person name="Liu M."/>
            <person name="Dettman J."/>
            <person name="Nalam V."/>
            <person name="Broders K.D."/>
        </authorList>
    </citation>
    <scope>NUCLEOTIDE SEQUENCE</scope>
    <source>
        <strain evidence="3">CCC 602</strain>
    </source>
</reference>
<feature type="signal peptide" evidence="1">
    <location>
        <begin position="1"/>
        <end position="28"/>
    </location>
</feature>
<evidence type="ECO:0000256" key="1">
    <source>
        <dbReference type="SAM" id="SignalP"/>
    </source>
</evidence>
<keyword evidence="1" id="KW-0732">Signal</keyword>
<evidence type="ECO:0000313" key="3">
    <source>
        <dbReference type="EMBL" id="KAG6011392.1"/>
    </source>
</evidence>
<accession>A0A9P7NBG9</accession>
<dbReference type="OrthoDB" id="202415at2759"/>
<gene>
    <name evidence="3" type="ORF">E4U43_008345</name>
</gene>
<organism evidence="3 4">
    <name type="scientific">Claviceps pusilla</name>
    <dbReference type="NCBI Taxonomy" id="123648"/>
    <lineage>
        <taxon>Eukaryota</taxon>
        <taxon>Fungi</taxon>
        <taxon>Dikarya</taxon>
        <taxon>Ascomycota</taxon>
        <taxon>Pezizomycotina</taxon>
        <taxon>Sordariomycetes</taxon>
        <taxon>Hypocreomycetidae</taxon>
        <taxon>Hypocreales</taxon>
        <taxon>Clavicipitaceae</taxon>
        <taxon>Claviceps</taxon>
    </lineage>
</organism>
<comment type="caution">
    <text evidence="3">The sequence shown here is derived from an EMBL/GenBank/DDBJ whole genome shotgun (WGS) entry which is preliminary data.</text>
</comment>
<dbReference type="AlphaFoldDB" id="A0A9P7NBG9"/>
<feature type="chain" id="PRO_5040437241" description="Glycosyl transferase CAP10 domain-containing protein" evidence="1">
    <location>
        <begin position="29"/>
        <end position="544"/>
    </location>
</feature>
<sequence>MCIHPPSLKGRSTLWLLFIFALTPHIATQYSKFAARSLATDSYEQLHPIQLLIQRANSSFQAMMQNQSQSYTAACEEYKRRYRIDPPPGFESWYNYAKTHRSPIIDDFDTLYRGIAPFWTMSGKEYAETMQQATQTDISEIWSCDFSGSNGTTYCHHPYRTFDRHFSTLFDTVAENVRQELSNVSFLVNHLDEPRVILPHERGSHPSPLSQGPLRETDLKRKSTWDLLTRNCNASSGRGRAQSQRGPVPFVEDIMACTDLCQHAEYRAMHGLFLSPTSLQAVEGSVPILSTGAVSTMGDILIPSPAYLEPGFRYDVTTDRDWSQKSNNVYWAGSTTGGYGNSGSSAWRHFHRQRFVSLMQNRDKGNRYSYLQEQDDVFKRRASSFLDSSLYDVSFTKITQCDWRCCREQSEHFPLQSWADKDAALKSRLVFDMDGNGISGRYYKLLASRSAPMKQTLFREWHDDRLVPWVHYIPVSPGMEEVAEMTFFFTSTRTGQQWAHWIAEQGRLWSSEALREVDISIYLYRLLLELARLQDVDREALGVE</sequence>
<dbReference type="Proteomes" id="UP000748025">
    <property type="component" value="Unassembled WGS sequence"/>
</dbReference>
<dbReference type="PANTHER" id="PTHR12203:SF61">
    <property type="entry name" value="CAPSULE PROTEIN"/>
    <property type="match status" value="1"/>
</dbReference>
<keyword evidence="4" id="KW-1185">Reference proteome</keyword>
<dbReference type="InterPro" id="IPR051091">
    <property type="entry name" value="O-Glucosyltr/Glycosyltrsf_90"/>
</dbReference>
<evidence type="ECO:0000313" key="4">
    <source>
        <dbReference type="Proteomes" id="UP000748025"/>
    </source>
</evidence>
<dbReference type="PANTHER" id="PTHR12203">
    <property type="entry name" value="KDEL LYS-ASP-GLU-LEU CONTAINING - RELATED"/>
    <property type="match status" value="1"/>
</dbReference>
<dbReference type="InterPro" id="IPR006598">
    <property type="entry name" value="CAP10"/>
</dbReference>
<dbReference type="EMBL" id="SRPW01000887">
    <property type="protein sequence ID" value="KAG6011392.1"/>
    <property type="molecule type" value="Genomic_DNA"/>
</dbReference>
<dbReference type="Pfam" id="PF05686">
    <property type="entry name" value="Glyco_transf_90"/>
    <property type="match status" value="1"/>
</dbReference>